<evidence type="ECO:0000313" key="1">
    <source>
        <dbReference type="EMBL" id="VAW69120.1"/>
    </source>
</evidence>
<accession>A0A3B0XWM4</accession>
<dbReference type="EMBL" id="UOFJ01000400">
    <property type="protein sequence ID" value="VAW69120.1"/>
    <property type="molecule type" value="Genomic_DNA"/>
</dbReference>
<name>A0A3B0XWM4_9ZZZZ</name>
<proteinExistence type="predicted"/>
<dbReference type="SUPFAM" id="SSF89447">
    <property type="entry name" value="AbrB/MazE/MraZ-like"/>
    <property type="match status" value="1"/>
</dbReference>
<dbReference type="InterPro" id="IPR037914">
    <property type="entry name" value="SpoVT-AbrB_sf"/>
</dbReference>
<protein>
    <recommendedName>
        <fullName evidence="2">SpoVT-AbrB domain-containing protein</fullName>
    </recommendedName>
</protein>
<sequence>MKAKVSEWGNSHAIRVTSPMLEHLNVAPGDMLDLRLTEKGIEIMKNIHSEDYVISVARDAIDGMLRVSKPVRTVDDPYAEVDIGYLVIAVNPCQPILREVSKETPGAYPTLVDAKEAARQLIQNAIADAKQSLIALRQVGVEKINYITL</sequence>
<dbReference type="AlphaFoldDB" id="A0A3B0XWM4"/>
<reference evidence="1" key="1">
    <citation type="submission" date="2018-06" db="EMBL/GenBank/DDBJ databases">
        <authorList>
            <person name="Zhirakovskaya E."/>
        </authorList>
    </citation>
    <scope>NUCLEOTIDE SEQUENCE</scope>
</reference>
<gene>
    <name evidence="1" type="ORF">MNBD_GAMMA10-1719</name>
</gene>
<organism evidence="1">
    <name type="scientific">hydrothermal vent metagenome</name>
    <dbReference type="NCBI Taxonomy" id="652676"/>
    <lineage>
        <taxon>unclassified sequences</taxon>
        <taxon>metagenomes</taxon>
        <taxon>ecological metagenomes</taxon>
    </lineage>
</organism>
<evidence type="ECO:0008006" key="2">
    <source>
        <dbReference type="Google" id="ProtNLM"/>
    </source>
</evidence>
<dbReference type="Gene3D" id="2.10.260.10">
    <property type="match status" value="1"/>
</dbReference>